<name>A0A2R6BMU5_9ARCH</name>
<protein>
    <recommendedName>
        <fullName evidence="1">Nucleotidyl transferase domain-containing protein</fullName>
    </recommendedName>
</protein>
<dbReference type="Proteomes" id="UP000241120">
    <property type="component" value="Unassembled WGS sequence"/>
</dbReference>
<dbReference type="Pfam" id="PF00483">
    <property type="entry name" value="NTP_transferase"/>
    <property type="match status" value="1"/>
</dbReference>
<evidence type="ECO:0000313" key="2">
    <source>
        <dbReference type="EMBL" id="PSN99788.1"/>
    </source>
</evidence>
<proteinExistence type="predicted"/>
<gene>
    <name evidence="2" type="ORF">B9Q05_11325</name>
</gene>
<reference evidence="2 3" key="1">
    <citation type="submission" date="2017-04" db="EMBL/GenBank/DDBJ databases">
        <title>Novel microbial lineages endemic to geothermal iron-oxide mats fill important gaps in the evolutionary history of Archaea.</title>
        <authorList>
            <person name="Jay Z.J."/>
            <person name="Beam J.P."/>
            <person name="Dlakic M."/>
            <person name="Rusch D.B."/>
            <person name="Kozubal M.A."/>
            <person name="Inskeep W.P."/>
        </authorList>
    </citation>
    <scope>NUCLEOTIDE SEQUENCE [LARGE SCALE GENOMIC DNA]</scope>
    <source>
        <strain evidence="2">ECH_B_1</strain>
    </source>
</reference>
<dbReference type="EMBL" id="NEXG01000038">
    <property type="protein sequence ID" value="PSN99788.1"/>
    <property type="molecule type" value="Genomic_DNA"/>
</dbReference>
<dbReference type="InterPro" id="IPR029044">
    <property type="entry name" value="Nucleotide-diphossugar_trans"/>
</dbReference>
<dbReference type="InterPro" id="IPR050486">
    <property type="entry name" value="Mannose-1P_guanyltransferase"/>
</dbReference>
<organism evidence="2 3">
    <name type="scientific">Candidatus Marsarchaeota G2 archaeon ECH_B_1</name>
    <dbReference type="NCBI Taxonomy" id="1978159"/>
    <lineage>
        <taxon>Archaea</taxon>
        <taxon>Candidatus Marsarchaeota</taxon>
        <taxon>Candidatus Marsarchaeota group 2</taxon>
    </lineage>
</organism>
<sequence>MIAIILAGGRGERLRPITHYLPKVLLPIGTKPLLDFILDRLRLYGFSEIFVAVSDFYDLVDRYVKVSGYDDVKPVRVLGWETGGDLLLALEGVNAIGDVLVWNGDTLIDLDLSVLLRDHESLGTLVTLTGVLVPSHEALRKKGVITLENGRVSMLIEKPLELSVDTLLVNGGVYVLDSRFVEERGEFLSPRKCSLEEEVFPRLIQRRELGASLAHCSYLVDVGLPEDYVKAFLRFSQTR</sequence>
<feature type="domain" description="Nucleotidyl transferase" evidence="1">
    <location>
        <begin position="3"/>
        <end position="234"/>
    </location>
</feature>
<dbReference type="SUPFAM" id="SSF53448">
    <property type="entry name" value="Nucleotide-diphospho-sugar transferases"/>
    <property type="match status" value="1"/>
</dbReference>
<evidence type="ECO:0000259" key="1">
    <source>
        <dbReference type="Pfam" id="PF00483"/>
    </source>
</evidence>
<dbReference type="InterPro" id="IPR005835">
    <property type="entry name" value="NTP_transferase_dom"/>
</dbReference>
<comment type="caution">
    <text evidence="2">The sequence shown here is derived from an EMBL/GenBank/DDBJ whole genome shotgun (WGS) entry which is preliminary data.</text>
</comment>
<dbReference type="PANTHER" id="PTHR22572">
    <property type="entry name" value="SUGAR-1-PHOSPHATE GUANYL TRANSFERASE"/>
    <property type="match status" value="1"/>
</dbReference>
<dbReference type="Gene3D" id="3.90.550.10">
    <property type="entry name" value="Spore Coat Polysaccharide Biosynthesis Protein SpsA, Chain A"/>
    <property type="match status" value="1"/>
</dbReference>
<evidence type="ECO:0000313" key="3">
    <source>
        <dbReference type="Proteomes" id="UP000241120"/>
    </source>
</evidence>
<accession>A0A2R6BMU5</accession>
<dbReference type="AlphaFoldDB" id="A0A2R6BMU5"/>